<accession>A0ABD0ZZ06</accession>
<evidence type="ECO:0000256" key="1">
    <source>
        <dbReference type="SAM" id="MobiDB-lite"/>
    </source>
</evidence>
<evidence type="ECO:0000313" key="4">
    <source>
        <dbReference type="Proteomes" id="UP001558713"/>
    </source>
</evidence>
<organism evidence="3 4">
    <name type="scientific">Cardamine amara subsp. amara</name>
    <dbReference type="NCBI Taxonomy" id="228776"/>
    <lineage>
        <taxon>Eukaryota</taxon>
        <taxon>Viridiplantae</taxon>
        <taxon>Streptophyta</taxon>
        <taxon>Embryophyta</taxon>
        <taxon>Tracheophyta</taxon>
        <taxon>Spermatophyta</taxon>
        <taxon>Magnoliopsida</taxon>
        <taxon>eudicotyledons</taxon>
        <taxon>Gunneridae</taxon>
        <taxon>Pentapetalae</taxon>
        <taxon>rosids</taxon>
        <taxon>malvids</taxon>
        <taxon>Brassicales</taxon>
        <taxon>Brassicaceae</taxon>
        <taxon>Cardamineae</taxon>
        <taxon>Cardamine</taxon>
    </lineage>
</organism>
<comment type="caution">
    <text evidence="3">The sequence shown here is derived from an EMBL/GenBank/DDBJ whole genome shotgun (WGS) entry which is preliminary data.</text>
</comment>
<evidence type="ECO:0000259" key="2">
    <source>
        <dbReference type="Pfam" id="PF25896"/>
    </source>
</evidence>
<proteinExistence type="predicted"/>
<feature type="compositionally biased region" description="Polar residues" evidence="1">
    <location>
        <begin position="122"/>
        <end position="131"/>
    </location>
</feature>
<feature type="compositionally biased region" description="Polar residues" evidence="1">
    <location>
        <begin position="457"/>
        <end position="470"/>
    </location>
</feature>
<feature type="compositionally biased region" description="Low complexity" evidence="1">
    <location>
        <begin position="104"/>
        <end position="116"/>
    </location>
</feature>
<dbReference type="PANTHER" id="PTHR34568">
    <property type="entry name" value="RRM DOMAIN-CONTAINING PROTEIN"/>
    <property type="match status" value="1"/>
</dbReference>
<feature type="compositionally biased region" description="Basic and acidic residues" evidence="1">
    <location>
        <begin position="436"/>
        <end position="456"/>
    </location>
</feature>
<keyword evidence="4" id="KW-1185">Reference proteome</keyword>
<dbReference type="PANTHER" id="PTHR34568:SF1">
    <property type="entry name" value="DNA BINDING PROTEIN"/>
    <property type="match status" value="1"/>
</dbReference>
<dbReference type="InterPro" id="IPR058942">
    <property type="entry name" value="AT3G52170-like"/>
</dbReference>
<dbReference type="EMBL" id="JBANAX010000637">
    <property type="protein sequence ID" value="KAL1199848.1"/>
    <property type="molecule type" value="Genomic_DNA"/>
</dbReference>
<dbReference type="InterPro" id="IPR058941">
    <property type="entry name" value="HTH_AT3G52170-like"/>
</dbReference>
<name>A0ABD0ZZ06_CARAN</name>
<dbReference type="AlphaFoldDB" id="A0ABD0ZZ06"/>
<feature type="domain" description="AT3G52170-like helix-turn-helix" evidence="2">
    <location>
        <begin position="31"/>
        <end position="79"/>
    </location>
</feature>
<sequence>MHSLKTTCAGQIFALAKSHESVGKRTRNRIPKEERKALVESFIKKHQNLNNGTFPSLSLTHKEIGGSFYTIREIVREIIQENRVLGSGDLNFGGNGSNHLQDQSLSSSVHPLSLSPEGFRSASDQSYNLSSEDGKTKSPENGDNINGSKAIPEDGGSDILICQEVNGNQVFKEGAGLIHQSMDSTDISKTQFVASTCEGNDTGLQNRVQTVCDSFATKPHDQGLDVDNKDKGFEEIPFMETEGTKPVNSDERVNDAGVIRIEVANTSNDILGAIDMLEGTVVETFPLSSVTSTMDSLDAQLGELDKVCDGGKVTETKVETESSIVNPVDLEEISSSTSDVLEEKETEVIVGQMPNHSSGHMEMKVGEKFVNPASLDVECADTKETVVVNAVMGNIHETNEFSNGTLTTEQKIPTSGTELGSCKDDRAKVDTMTSHARNEVASVEKKTTMEKGKLDASDSSNSQKENNATLNRIKPESWKGESNMGRQETNPLLAALKSFLIAFVKFWSE</sequence>
<gene>
    <name evidence="3" type="ORF">V5N11_013103</name>
</gene>
<reference evidence="3 4" key="1">
    <citation type="submission" date="2024-04" db="EMBL/GenBank/DDBJ databases">
        <title>Genome assembly C_amara_ONT_v2.</title>
        <authorList>
            <person name="Yant L."/>
            <person name="Moore C."/>
            <person name="Slenker M."/>
        </authorList>
    </citation>
    <scope>NUCLEOTIDE SEQUENCE [LARGE SCALE GENOMIC DNA]</scope>
    <source>
        <tissue evidence="3">Leaf</tissue>
    </source>
</reference>
<dbReference type="Proteomes" id="UP001558713">
    <property type="component" value="Unassembled WGS sequence"/>
</dbReference>
<evidence type="ECO:0000313" key="3">
    <source>
        <dbReference type="EMBL" id="KAL1199848.1"/>
    </source>
</evidence>
<protein>
    <recommendedName>
        <fullName evidence="2">AT3G52170-like helix-turn-helix domain-containing protein</fullName>
    </recommendedName>
</protein>
<feature type="region of interest" description="Disordered" evidence="1">
    <location>
        <begin position="431"/>
        <end position="485"/>
    </location>
</feature>
<feature type="region of interest" description="Disordered" evidence="1">
    <location>
        <begin position="95"/>
        <end position="153"/>
    </location>
</feature>
<dbReference type="Pfam" id="PF25896">
    <property type="entry name" value="HTH_AT3G52170"/>
    <property type="match status" value="1"/>
</dbReference>